<reference evidence="1 2" key="1">
    <citation type="journal article" date="2010" name="Science">
        <title>Genomic comparison of the ants Camponotus floridanus and Harpegnathos saltator.</title>
        <authorList>
            <person name="Bonasio R."/>
            <person name="Zhang G."/>
            <person name="Ye C."/>
            <person name="Mutti N.S."/>
            <person name="Fang X."/>
            <person name="Qin N."/>
            <person name="Donahue G."/>
            <person name="Yang P."/>
            <person name="Li Q."/>
            <person name="Li C."/>
            <person name="Zhang P."/>
            <person name="Huang Z."/>
            <person name="Berger S.L."/>
            <person name="Reinberg D."/>
            <person name="Wang J."/>
            <person name="Liebig J."/>
        </authorList>
    </citation>
    <scope>NUCLEOTIDE SEQUENCE [LARGE SCALE GENOMIC DNA]</scope>
    <source>
        <strain evidence="2">C129</strain>
    </source>
</reference>
<dbReference type="EMBL" id="GL439552">
    <property type="protein sequence ID" value="EFN67084.1"/>
    <property type="molecule type" value="Genomic_DNA"/>
</dbReference>
<dbReference type="InParanoid" id="E2AHL4"/>
<feature type="non-terminal residue" evidence="1">
    <location>
        <position position="55"/>
    </location>
</feature>
<protein>
    <submittedName>
        <fullName evidence="1">Uncharacterized protein</fullName>
    </submittedName>
</protein>
<evidence type="ECO:0000313" key="2">
    <source>
        <dbReference type="Proteomes" id="UP000000311"/>
    </source>
</evidence>
<keyword evidence="2" id="KW-1185">Reference proteome</keyword>
<dbReference type="InterPro" id="IPR036397">
    <property type="entry name" value="RNaseH_sf"/>
</dbReference>
<dbReference type="AlphaFoldDB" id="E2AHL4"/>
<proteinExistence type="predicted"/>
<sequence length="55" mass="6593">DLMSMDFLMWNILKNKIYHPLPENVKILKNRIRNACAEITSLMISHMKKNFMSRI</sequence>
<feature type="non-terminal residue" evidence="1">
    <location>
        <position position="1"/>
    </location>
</feature>
<accession>E2AHL4</accession>
<organism evidence="2">
    <name type="scientific">Camponotus floridanus</name>
    <name type="common">Florida carpenter ant</name>
    <dbReference type="NCBI Taxonomy" id="104421"/>
    <lineage>
        <taxon>Eukaryota</taxon>
        <taxon>Metazoa</taxon>
        <taxon>Ecdysozoa</taxon>
        <taxon>Arthropoda</taxon>
        <taxon>Hexapoda</taxon>
        <taxon>Insecta</taxon>
        <taxon>Pterygota</taxon>
        <taxon>Neoptera</taxon>
        <taxon>Endopterygota</taxon>
        <taxon>Hymenoptera</taxon>
        <taxon>Apocrita</taxon>
        <taxon>Aculeata</taxon>
        <taxon>Formicoidea</taxon>
        <taxon>Formicidae</taxon>
        <taxon>Formicinae</taxon>
        <taxon>Camponotus</taxon>
    </lineage>
</organism>
<name>E2AHL4_CAMFO</name>
<evidence type="ECO:0000313" key="1">
    <source>
        <dbReference type="EMBL" id="EFN67084.1"/>
    </source>
</evidence>
<dbReference type="GO" id="GO:0003676">
    <property type="term" value="F:nucleic acid binding"/>
    <property type="evidence" value="ECO:0007669"/>
    <property type="project" value="InterPro"/>
</dbReference>
<dbReference type="Proteomes" id="UP000000311">
    <property type="component" value="Unassembled WGS sequence"/>
</dbReference>
<dbReference type="Gene3D" id="3.30.420.10">
    <property type="entry name" value="Ribonuclease H-like superfamily/Ribonuclease H"/>
    <property type="match status" value="1"/>
</dbReference>
<gene>
    <name evidence="1" type="ORF">EAG_06316</name>
</gene>